<feature type="non-terminal residue" evidence="1">
    <location>
        <position position="54"/>
    </location>
</feature>
<reference evidence="1 2" key="1">
    <citation type="journal article" date="2018" name="Front. Plant Sci.">
        <title>Red Clover (Trifolium pratense) and Zigzag Clover (T. medium) - A Picture of Genomic Similarities and Differences.</title>
        <authorList>
            <person name="Dluhosova J."/>
            <person name="Istvanek J."/>
            <person name="Nedelnik J."/>
            <person name="Repkova J."/>
        </authorList>
    </citation>
    <scope>NUCLEOTIDE SEQUENCE [LARGE SCALE GENOMIC DNA]</scope>
    <source>
        <strain evidence="2">cv. 10/8</strain>
        <tissue evidence="1">Leaf</tissue>
    </source>
</reference>
<dbReference type="EMBL" id="LXQA011030115">
    <property type="protein sequence ID" value="MCI81883.1"/>
    <property type="molecule type" value="Genomic_DNA"/>
</dbReference>
<organism evidence="1 2">
    <name type="scientific">Trifolium medium</name>
    <dbReference type="NCBI Taxonomy" id="97028"/>
    <lineage>
        <taxon>Eukaryota</taxon>
        <taxon>Viridiplantae</taxon>
        <taxon>Streptophyta</taxon>
        <taxon>Embryophyta</taxon>
        <taxon>Tracheophyta</taxon>
        <taxon>Spermatophyta</taxon>
        <taxon>Magnoliopsida</taxon>
        <taxon>eudicotyledons</taxon>
        <taxon>Gunneridae</taxon>
        <taxon>Pentapetalae</taxon>
        <taxon>rosids</taxon>
        <taxon>fabids</taxon>
        <taxon>Fabales</taxon>
        <taxon>Fabaceae</taxon>
        <taxon>Papilionoideae</taxon>
        <taxon>50 kb inversion clade</taxon>
        <taxon>NPAAA clade</taxon>
        <taxon>Hologalegina</taxon>
        <taxon>IRL clade</taxon>
        <taxon>Trifolieae</taxon>
        <taxon>Trifolium</taxon>
    </lineage>
</organism>
<dbReference type="AlphaFoldDB" id="A0A392V366"/>
<evidence type="ECO:0000313" key="2">
    <source>
        <dbReference type="Proteomes" id="UP000265520"/>
    </source>
</evidence>
<dbReference type="Proteomes" id="UP000265520">
    <property type="component" value="Unassembled WGS sequence"/>
</dbReference>
<comment type="caution">
    <text evidence="1">The sequence shown here is derived from an EMBL/GenBank/DDBJ whole genome shotgun (WGS) entry which is preliminary data.</text>
</comment>
<keyword evidence="2" id="KW-1185">Reference proteome</keyword>
<sequence>MCGVVGWWICGRRGWKPRWRKTGSKLCELGVDSSEILLNGLLVLKDLKKSCFNG</sequence>
<protein>
    <submittedName>
        <fullName evidence="1">Uncharacterized protein</fullName>
    </submittedName>
</protein>
<proteinExistence type="predicted"/>
<evidence type="ECO:0000313" key="1">
    <source>
        <dbReference type="EMBL" id="MCI81883.1"/>
    </source>
</evidence>
<accession>A0A392V366</accession>
<name>A0A392V366_9FABA</name>